<feature type="compositionally biased region" description="Low complexity" evidence="1">
    <location>
        <begin position="541"/>
        <end position="551"/>
    </location>
</feature>
<feature type="compositionally biased region" description="Acidic residues" evidence="1">
    <location>
        <begin position="341"/>
        <end position="352"/>
    </location>
</feature>
<feature type="compositionally biased region" description="Basic residues" evidence="1">
    <location>
        <begin position="449"/>
        <end position="459"/>
    </location>
</feature>
<evidence type="ECO:0000259" key="2">
    <source>
        <dbReference type="PROSITE" id="PS50090"/>
    </source>
</evidence>
<dbReference type="Proteomes" id="UP000504602">
    <property type="component" value="Unplaced"/>
</dbReference>
<dbReference type="SUPFAM" id="SSF46689">
    <property type="entry name" value="Homeodomain-like"/>
    <property type="match status" value="1"/>
</dbReference>
<sequence length="989" mass="110068">MKMFFFPKSKEEFGVCLSGCFPEPVLLQAPKMEPLEVPPAEPALLETPQKFFLRVKWQQQHQATPPSTQSKQNVPPSRSAENPPVQAARAEQAGNEPAGELDSDKDDVDVFLVESVEVDADGEMSQRTAASPLQVNSNPWENGDQVKGRWRNAEAKCMEFDEDRRGLQPSKKPAAPAVEKAPETNPANPSQPFCSILLSSPIHIPRKQKRAEDPKVPLDRAPADQPAGKAHKEKNICLSSWRIKVLAGNTAICVEGKRKDMRQLLWHSSAVTERVTHNQVQTSSGAVYLLQGRIDSAAMRKEGFPYRFIKKFTFGFSRRWKEYVEEFLEERRRKERVLESGGEENEENDSTEGTDALEPAGGSVSKAKKPALRNSTYEVSPENHENIFITPSRTSRNDSSMVYTRSGRLVKPPLSFWCGQREFVDQELNVTIQNGWVDHLNLMPSSEKPKRKTRFISKNKPKEDMKTTEEMPKSQSKGKSSQRGATSRGEPRSARSRKGRQVLSDDEENDPGIRGTKTKSSQLPARGASSKPKVLNKHSSRAPGAAGRAAGTAELSMYEQGYRNSLRSAKQRLPAKERILLTQQPSEEEEEQSSEDTPLLIRRKKKSILKPESQNRKPCSGSRGSWDDANKSCGQRTAKPSRNVLVRLSGPESSEESEPPSEGRTSSESSASLVPARARRARGTANPARAGLRSDTEPEEMHSEDSNARAPWRKTNHGGSNCARPAAAKPRDTRGQKSLELFPRAGDGWSEKELQKLHKAIAAFPKHRSGFWQEVAMAVGSRSAQECQGKYLEEQQGKANKQQPRKTTAGKPEKKDPADKKEPVITAKVGTLKRKQQMREFLEHLPKDNHDDVFTATPLQKRRVQLPALRGSQDGDTEDFALSELPLTPSSGLFPPVKTPQCEHISPGMLVPINRNDYDRHVFRMQKNTQGGRGTWDKVKKKSAGAVLETPASCRTKRVTPAPVVGKLFTAEMPNSSCSSEEQDSYFSM</sequence>
<dbReference type="OrthoDB" id="118550at2759"/>
<feature type="region of interest" description="Disordered" evidence="1">
    <location>
        <begin position="335"/>
        <end position="399"/>
    </location>
</feature>
<feature type="compositionally biased region" description="Polar residues" evidence="1">
    <location>
        <begin position="389"/>
        <end position="399"/>
    </location>
</feature>
<feature type="compositionally biased region" description="Basic and acidic residues" evidence="1">
    <location>
        <begin position="692"/>
        <end position="707"/>
    </location>
</feature>
<feature type="compositionally biased region" description="Low complexity" evidence="1">
    <location>
        <begin position="473"/>
        <end position="482"/>
    </location>
</feature>
<dbReference type="InterPro" id="IPR039110">
    <property type="entry name" value="KNL2-like"/>
</dbReference>
<dbReference type="GeneID" id="102032702"/>
<dbReference type="CDD" id="cd00167">
    <property type="entry name" value="SANT"/>
    <property type="match status" value="1"/>
</dbReference>
<dbReference type="SMART" id="SM00717">
    <property type="entry name" value="SANT"/>
    <property type="match status" value="1"/>
</dbReference>
<dbReference type="InterPro" id="IPR001005">
    <property type="entry name" value="SANT/Myb"/>
</dbReference>
<evidence type="ECO:0000313" key="4">
    <source>
        <dbReference type="RefSeq" id="XP_030922023.1"/>
    </source>
</evidence>
<feature type="compositionally biased region" description="Basic and acidic residues" evidence="1">
    <location>
        <begin position="811"/>
        <end position="823"/>
    </location>
</feature>
<proteinExistence type="predicted"/>
<feature type="compositionally biased region" description="Basic and acidic residues" evidence="1">
    <location>
        <begin position="460"/>
        <end position="472"/>
    </location>
</feature>
<dbReference type="PROSITE" id="PS50090">
    <property type="entry name" value="MYB_LIKE"/>
    <property type="match status" value="1"/>
</dbReference>
<accession>A0A8N5F2E6</accession>
<feature type="compositionally biased region" description="Low complexity" evidence="1">
    <location>
        <begin position="169"/>
        <end position="179"/>
    </location>
</feature>
<feature type="compositionally biased region" description="Basic and acidic residues" evidence="1">
    <location>
        <begin position="210"/>
        <end position="222"/>
    </location>
</feature>
<dbReference type="InterPro" id="IPR009057">
    <property type="entry name" value="Homeodomain-like_sf"/>
</dbReference>
<dbReference type="Gene3D" id="1.10.10.60">
    <property type="entry name" value="Homeodomain-like"/>
    <property type="match status" value="1"/>
</dbReference>
<dbReference type="Pfam" id="PF09133">
    <property type="entry name" value="SANTA"/>
    <property type="match status" value="1"/>
</dbReference>
<feature type="compositionally biased region" description="Polar residues" evidence="1">
    <location>
        <begin position="797"/>
        <end position="806"/>
    </location>
</feature>
<feature type="domain" description="Myb-like" evidence="2">
    <location>
        <begin position="749"/>
        <end position="791"/>
    </location>
</feature>
<feature type="region of interest" description="Disordered" evidence="1">
    <location>
        <begin position="793"/>
        <end position="824"/>
    </location>
</feature>
<dbReference type="AlphaFoldDB" id="A0A8N5F2E6"/>
<evidence type="ECO:0000256" key="1">
    <source>
        <dbReference type="SAM" id="MobiDB-lite"/>
    </source>
</evidence>
<reference evidence="4" key="1">
    <citation type="submission" date="2025-08" db="UniProtKB">
        <authorList>
            <consortium name="RefSeq"/>
        </authorList>
    </citation>
    <scope>IDENTIFICATION</scope>
</reference>
<dbReference type="PANTHER" id="PTHR16124:SF3">
    <property type="entry name" value="MIS18-BINDING PROTEIN 1"/>
    <property type="match status" value="1"/>
</dbReference>
<feature type="region of interest" description="Disordered" evidence="1">
    <location>
        <begin position="441"/>
        <end position="551"/>
    </location>
</feature>
<feature type="compositionally biased region" description="Low complexity" evidence="1">
    <location>
        <begin position="660"/>
        <end position="672"/>
    </location>
</feature>
<feature type="region of interest" description="Disordered" evidence="1">
    <location>
        <begin position="162"/>
        <end position="191"/>
    </location>
</feature>
<dbReference type="RefSeq" id="XP_030922023.1">
    <property type="nucleotide sequence ID" value="XM_031066163.1"/>
</dbReference>
<protein>
    <submittedName>
        <fullName evidence="4">Mis18-binding protein 1 isoform X1</fullName>
    </submittedName>
</protein>
<feature type="region of interest" description="Disordered" evidence="1">
    <location>
        <begin position="57"/>
        <end position="107"/>
    </location>
</feature>
<keyword evidence="3" id="KW-1185">Reference proteome</keyword>
<organism evidence="3 4">
    <name type="scientific">Geospiza fortis</name>
    <name type="common">Medium ground-finch</name>
    <dbReference type="NCBI Taxonomy" id="48883"/>
    <lineage>
        <taxon>Eukaryota</taxon>
        <taxon>Metazoa</taxon>
        <taxon>Chordata</taxon>
        <taxon>Craniata</taxon>
        <taxon>Vertebrata</taxon>
        <taxon>Euteleostomi</taxon>
        <taxon>Archelosauria</taxon>
        <taxon>Archosauria</taxon>
        <taxon>Dinosauria</taxon>
        <taxon>Saurischia</taxon>
        <taxon>Theropoda</taxon>
        <taxon>Coelurosauria</taxon>
        <taxon>Aves</taxon>
        <taxon>Neognathae</taxon>
        <taxon>Neoaves</taxon>
        <taxon>Telluraves</taxon>
        <taxon>Australaves</taxon>
        <taxon>Passeriformes</taxon>
        <taxon>Thraupidae</taxon>
        <taxon>Geospiza</taxon>
    </lineage>
</organism>
<feature type="compositionally biased region" description="Polar residues" evidence="1">
    <location>
        <begin position="57"/>
        <end position="80"/>
    </location>
</feature>
<dbReference type="InterPro" id="IPR015216">
    <property type="entry name" value="SANTA"/>
</dbReference>
<gene>
    <name evidence="4" type="primary">MIS18BP1</name>
</gene>
<dbReference type="CTD" id="55320"/>
<feature type="region of interest" description="Disordered" evidence="1">
    <location>
        <begin position="568"/>
        <end position="746"/>
    </location>
</feature>
<evidence type="ECO:0000313" key="3">
    <source>
        <dbReference type="Proteomes" id="UP000504602"/>
    </source>
</evidence>
<name>A0A8N5F2E6_GEOFO</name>
<feature type="region of interest" description="Disordered" evidence="1">
    <location>
        <begin position="119"/>
        <end position="145"/>
    </location>
</feature>
<feature type="region of interest" description="Disordered" evidence="1">
    <location>
        <begin position="206"/>
        <end position="231"/>
    </location>
</feature>
<dbReference type="GO" id="GO:0000775">
    <property type="term" value="C:chromosome, centromeric region"/>
    <property type="evidence" value="ECO:0007669"/>
    <property type="project" value="TreeGrafter"/>
</dbReference>
<dbReference type="PANTHER" id="PTHR16124">
    <property type="entry name" value="MIS18-BINDING PROTEIN 1"/>
    <property type="match status" value="1"/>
</dbReference>
<feature type="compositionally biased region" description="Polar residues" evidence="1">
    <location>
        <begin position="125"/>
        <end position="140"/>
    </location>
</feature>